<dbReference type="GO" id="GO:0004497">
    <property type="term" value="F:monooxygenase activity"/>
    <property type="evidence" value="ECO:0007669"/>
    <property type="project" value="UniProtKB-KW"/>
</dbReference>
<keyword evidence="9 14" id="KW-0560">Oxidoreductase</keyword>
<keyword evidence="5 13" id="KW-0349">Heme</keyword>
<dbReference type="Proteomes" id="UP001497623">
    <property type="component" value="Unassembled WGS sequence"/>
</dbReference>
<evidence type="ECO:0000256" key="6">
    <source>
        <dbReference type="ARBA" id="ARBA00022723"/>
    </source>
</evidence>
<evidence type="ECO:0000313" key="16">
    <source>
        <dbReference type="EMBL" id="CAL4157049.1"/>
    </source>
</evidence>
<evidence type="ECO:0000256" key="7">
    <source>
        <dbReference type="ARBA" id="ARBA00022824"/>
    </source>
</evidence>
<dbReference type="GO" id="GO:0005789">
    <property type="term" value="C:endoplasmic reticulum membrane"/>
    <property type="evidence" value="ECO:0007669"/>
    <property type="project" value="UniProtKB-SubCell"/>
</dbReference>
<dbReference type="InterPro" id="IPR002401">
    <property type="entry name" value="Cyt_P450_E_grp-I"/>
</dbReference>
<evidence type="ECO:0000256" key="8">
    <source>
        <dbReference type="ARBA" id="ARBA00022848"/>
    </source>
</evidence>
<dbReference type="FunFam" id="1.10.630.10:FF:000042">
    <property type="entry name" value="Cytochrome P450"/>
    <property type="match status" value="1"/>
</dbReference>
<keyword evidence="7" id="KW-0256">Endoplasmic reticulum</keyword>
<evidence type="ECO:0000256" key="5">
    <source>
        <dbReference type="ARBA" id="ARBA00022617"/>
    </source>
</evidence>
<keyword evidence="12 15" id="KW-0472">Membrane</keyword>
<evidence type="ECO:0000256" key="15">
    <source>
        <dbReference type="SAM" id="Phobius"/>
    </source>
</evidence>
<dbReference type="SUPFAM" id="SSF48264">
    <property type="entry name" value="Cytochrome P450"/>
    <property type="match status" value="1"/>
</dbReference>
<keyword evidence="17" id="KW-1185">Reference proteome</keyword>
<keyword evidence="6 13" id="KW-0479">Metal-binding</keyword>
<dbReference type="CDD" id="cd11056">
    <property type="entry name" value="CYP6-like"/>
    <property type="match status" value="1"/>
</dbReference>
<comment type="caution">
    <text evidence="16">The sequence shown here is derived from an EMBL/GenBank/DDBJ whole genome shotgun (WGS) entry which is preliminary data.</text>
</comment>
<reference evidence="16 17" key="1">
    <citation type="submission" date="2024-05" db="EMBL/GenBank/DDBJ databases">
        <authorList>
            <person name="Wallberg A."/>
        </authorList>
    </citation>
    <scope>NUCLEOTIDE SEQUENCE [LARGE SCALE GENOMIC DNA]</scope>
</reference>
<dbReference type="GO" id="GO:0016705">
    <property type="term" value="F:oxidoreductase activity, acting on paired donors, with incorporation or reduction of molecular oxygen"/>
    <property type="evidence" value="ECO:0007669"/>
    <property type="project" value="InterPro"/>
</dbReference>
<feature type="binding site" description="axial binding residue" evidence="13">
    <location>
        <position position="440"/>
    </location>
    <ligand>
        <name>heme</name>
        <dbReference type="ChEBI" id="CHEBI:30413"/>
    </ligand>
    <ligandPart>
        <name>Fe</name>
        <dbReference type="ChEBI" id="CHEBI:18248"/>
    </ligandPart>
</feature>
<dbReference type="Pfam" id="PF00067">
    <property type="entry name" value="p450"/>
    <property type="match status" value="1"/>
</dbReference>
<sequence length="496" mass="57244">NRNMAFETWALLLAIGALLWIYNRWRHNYWARQGVPSAPAIPFLGHFHKLMTDVHLYNEEVYKKHGGSMLSGRYELQSPSLLVGDPELITRILIKDFDHFRNHRKLYYKKRDPLMSHNLFMIEDDYWKKVRSIMTPTFSSGKMKSVFQLVIDQADKLSQYCMKTSMKNKEFDISKLFGSFALDTIASISFGFEANSIENLESPFVKAVEETFDFGTVDILKYLFVNSMPKSINDFFGLYSIDSDKECYHVLTKIVKDALDTRRKGVKRGDFLDLMLEAQVNHPETVSDDCISSQSVTFLIAGYHTTAMSSSFTAYFLAKHPEYQDKIRRELQEKITQHGGFNYQAINDCKLLDACISESIRILPPVLYHERECTKKYNAPNTSVTIDEGVVVAIPAYNLHHDARYWPEPEEWRPERFMPENKDQIVPNTYLPFGGGPRSCIASRFAKLEIRCAFARLLQDMELKLVPGKETLKTKSVIDMLQPDDLTLQITPLIEE</sequence>
<comment type="subcellular location">
    <subcellularLocation>
        <location evidence="3">Endoplasmic reticulum membrane</location>
        <topology evidence="3">Peripheral membrane protein</topology>
    </subcellularLocation>
    <subcellularLocation>
        <location evidence="2">Microsome membrane</location>
        <topology evidence="2">Peripheral membrane protein</topology>
    </subcellularLocation>
</comment>
<dbReference type="GO" id="GO:0020037">
    <property type="term" value="F:heme binding"/>
    <property type="evidence" value="ECO:0007669"/>
    <property type="project" value="InterPro"/>
</dbReference>
<evidence type="ECO:0000256" key="14">
    <source>
        <dbReference type="RuleBase" id="RU000461"/>
    </source>
</evidence>
<proteinExistence type="inferred from homology"/>
<keyword evidence="15" id="KW-1133">Transmembrane helix</keyword>
<protein>
    <recommendedName>
        <fullName evidence="18">Cytochrome P450</fullName>
    </recommendedName>
</protein>
<evidence type="ECO:0000256" key="12">
    <source>
        <dbReference type="ARBA" id="ARBA00023136"/>
    </source>
</evidence>
<keyword evidence="11 14" id="KW-0503">Monooxygenase</keyword>
<evidence type="ECO:0000256" key="4">
    <source>
        <dbReference type="ARBA" id="ARBA00010617"/>
    </source>
</evidence>
<gene>
    <name evidence="16" type="ORF">MNOR_LOCUS31810</name>
</gene>
<keyword evidence="8" id="KW-0492">Microsome</keyword>
<organism evidence="16 17">
    <name type="scientific">Meganyctiphanes norvegica</name>
    <name type="common">Northern krill</name>
    <name type="synonym">Thysanopoda norvegica</name>
    <dbReference type="NCBI Taxonomy" id="48144"/>
    <lineage>
        <taxon>Eukaryota</taxon>
        <taxon>Metazoa</taxon>
        <taxon>Ecdysozoa</taxon>
        <taxon>Arthropoda</taxon>
        <taxon>Crustacea</taxon>
        <taxon>Multicrustacea</taxon>
        <taxon>Malacostraca</taxon>
        <taxon>Eumalacostraca</taxon>
        <taxon>Eucarida</taxon>
        <taxon>Euphausiacea</taxon>
        <taxon>Euphausiidae</taxon>
        <taxon>Meganyctiphanes</taxon>
    </lineage>
</organism>
<dbReference type="PANTHER" id="PTHR24292">
    <property type="entry name" value="CYTOCHROME P450"/>
    <property type="match status" value="1"/>
</dbReference>
<dbReference type="InterPro" id="IPR036396">
    <property type="entry name" value="Cyt_P450_sf"/>
</dbReference>
<evidence type="ECO:0000256" key="2">
    <source>
        <dbReference type="ARBA" id="ARBA00004174"/>
    </source>
</evidence>
<feature type="non-terminal residue" evidence="16">
    <location>
        <position position="1"/>
    </location>
</feature>
<evidence type="ECO:0000256" key="1">
    <source>
        <dbReference type="ARBA" id="ARBA00001971"/>
    </source>
</evidence>
<dbReference type="Gene3D" id="1.10.630.10">
    <property type="entry name" value="Cytochrome P450"/>
    <property type="match status" value="1"/>
</dbReference>
<evidence type="ECO:0000256" key="13">
    <source>
        <dbReference type="PIRSR" id="PIRSR602401-1"/>
    </source>
</evidence>
<dbReference type="InterPro" id="IPR050476">
    <property type="entry name" value="Insect_CytP450_Detox"/>
</dbReference>
<evidence type="ECO:0008006" key="18">
    <source>
        <dbReference type="Google" id="ProtNLM"/>
    </source>
</evidence>
<dbReference type="PANTHER" id="PTHR24292:SF54">
    <property type="entry name" value="CYP9F3-RELATED"/>
    <property type="match status" value="1"/>
</dbReference>
<feature type="transmembrane region" description="Helical" evidence="15">
    <location>
        <begin position="6"/>
        <end position="23"/>
    </location>
</feature>
<evidence type="ECO:0000256" key="9">
    <source>
        <dbReference type="ARBA" id="ARBA00023002"/>
    </source>
</evidence>
<keyword evidence="15" id="KW-0812">Transmembrane</keyword>
<evidence type="ECO:0000256" key="3">
    <source>
        <dbReference type="ARBA" id="ARBA00004406"/>
    </source>
</evidence>
<dbReference type="PRINTS" id="PR00463">
    <property type="entry name" value="EP450I"/>
</dbReference>
<dbReference type="InterPro" id="IPR001128">
    <property type="entry name" value="Cyt_P450"/>
</dbReference>
<name>A0AAV2S649_MEGNR</name>
<dbReference type="PRINTS" id="PR00385">
    <property type="entry name" value="P450"/>
</dbReference>
<comment type="similarity">
    <text evidence="4 14">Belongs to the cytochrome P450 family.</text>
</comment>
<evidence type="ECO:0000256" key="11">
    <source>
        <dbReference type="ARBA" id="ARBA00023033"/>
    </source>
</evidence>
<dbReference type="GO" id="GO:0005506">
    <property type="term" value="F:iron ion binding"/>
    <property type="evidence" value="ECO:0007669"/>
    <property type="project" value="InterPro"/>
</dbReference>
<accession>A0AAV2S649</accession>
<dbReference type="InterPro" id="IPR017972">
    <property type="entry name" value="Cyt_P450_CS"/>
</dbReference>
<dbReference type="PROSITE" id="PS00086">
    <property type="entry name" value="CYTOCHROME_P450"/>
    <property type="match status" value="1"/>
</dbReference>
<keyword evidence="10 13" id="KW-0408">Iron</keyword>
<evidence type="ECO:0000313" key="17">
    <source>
        <dbReference type="Proteomes" id="UP001497623"/>
    </source>
</evidence>
<dbReference type="EMBL" id="CAXKWB010041828">
    <property type="protein sequence ID" value="CAL4157049.1"/>
    <property type="molecule type" value="Genomic_DNA"/>
</dbReference>
<comment type="cofactor">
    <cofactor evidence="1 13">
        <name>heme</name>
        <dbReference type="ChEBI" id="CHEBI:30413"/>
    </cofactor>
</comment>
<evidence type="ECO:0000256" key="10">
    <source>
        <dbReference type="ARBA" id="ARBA00023004"/>
    </source>
</evidence>
<dbReference type="AlphaFoldDB" id="A0AAV2S649"/>